<dbReference type="EMBL" id="KN819715">
    <property type="protein sequence ID" value="KIJ08042.1"/>
    <property type="molecule type" value="Genomic_DNA"/>
</dbReference>
<name>A0A0C9TJF5_PAXIN</name>
<gene>
    <name evidence="1" type="ORF">PAXINDRAFT_18793</name>
</gene>
<protein>
    <submittedName>
        <fullName evidence="1">Uncharacterized protein</fullName>
    </submittedName>
</protein>
<evidence type="ECO:0000313" key="1">
    <source>
        <dbReference type="EMBL" id="KIJ08042.1"/>
    </source>
</evidence>
<reference evidence="1 2" key="1">
    <citation type="submission" date="2014-06" db="EMBL/GenBank/DDBJ databases">
        <authorList>
            <consortium name="DOE Joint Genome Institute"/>
            <person name="Kuo A."/>
            <person name="Kohler A."/>
            <person name="Nagy L.G."/>
            <person name="Floudas D."/>
            <person name="Copeland A."/>
            <person name="Barry K.W."/>
            <person name="Cichocki N."/>
            <person name="Veneault-Fourrey C."/>
            <person name="LaButti K."/>
            <person name="Lindquist E.A."/>
            <person name="Lipzen A."/>
            <person name="Lundell T."/>
            <person name="Morin E."/>
            <person name="Murat C."/>
            <person name="Sun H."/>
            <person name="Tunlid A."/>
            <person name="Henrissat B."/>
            <person name="Grigoriev I.V."/>
            <person name="Hibbett D.S."/>
            <person name="Martin F."/>
            <person name="Nordberg H.P."/>
            <person name="Cantor M.N."/>
            <person name="Hua S.X."/>
        </authorList>
    </citation>
    <scope>NUCLEOTIDE SEQUENCE [LARGE SCALE GENOMIC DNA]</scope>
    <source>
        <strain evidence="1 2">ATCC 200175</strain>
    </source>
</reference>
<dbReference type="AlphaFoldDB" id="A0A0C9TJF5"/>
<dbReference type="HOGENOM" id="CLU_1415591_0_0_1"/>
<sequence length="192" mass="21635">MANEARQTGFHLLGVKVSNLVHVSSTRSELGDVRISRLAPLGRGHRRLKSALDLLNQLPCPKRHRNTPGRRYPLCFSIVIADFQPDIPKIAVPWVEESDAHINSALCQWSVKPRVRRENATISTLVRTASRRAFPSGLSTGFFTLARQRDMSSSERHTNSKANKQACPWKAPFFLPFDIHFSSQDVSRAHRA</sequence>
<keyword evidence="2" id="KW-1185">Reference proteome</keyword>
<organism evidence="1 2">
    <name type="scientific">Paxillus involutus ATCC 200175</name>
    <dbReference type="NCBI Taxonomy" id="664439"/>
    <lineage>
        <taxon>Eukaryota</taxon>
        <taxon>Fungi</taxon>
        <taxon>Dikarya</taxon>
        <taxon>Basidiomycota</taxon>
        <taxon>Agaricomycotina</taxon>
        <taxon>Agaricomycetes</taxon>
        <taxon>Agaricomycetidae</taxon>
        <taxon>Boletales</taxon>
        <taxon>Paxilineae</taxon>
        <taxon>Paxillaceae</taxon>
        <taxon>Paxillus</taxon>
    </lineage>
</organism>
<reference evidence="2" key="2">
    <citation type="submission" date="2015-01" db="EMBL/GenBank/DDBJ databases">
        <title>Evolutionary Origins and Diversification of the Mycorrhizal Mutualists.</title>
        <authorList>
            <consortium name="DOE Joint Genome Institute"/>
            <consortium name="Mycorrhizal Genomics Consortium"/>
            <person name="Kohler A."/>
            <person name="Kuo A."/>
            <person name="Nagy L.G."/>
            <person name="Floudas D."/>
            <person name="Copeland A."/>
            <person name="Barry K.W."/>
            <person name="Cichocki N."/>
            <person name="Veneault-Fourrey C."/>
            <person name="LaButti K."/>
            <person name="Lindquist E.A."/>
            <person name="Lipzen A."/>
            <person name="Lundell T."/>
            <person name="Morin E."/>
            <person name="Murat C."/>
            <person name="Riley R."/>
            <person name="Ohm R."/>
            <person name="Sun H."/>
            <person name="Tunlid A."/>
            <person name="Henrissat B."/>
            <person name="Grigoriev I.V."/>
            <person name="Hibbett D.S."/>
            <person name="Martin F."/>
        </authorList>
    </citation>
    <scope>NUCLEOTIDE SEQUENCE [LARGE SCALE GENOMIC DNA]</scope>
    <source>
        <strain evidence="2">ATCC 200175</strain>
    </source>
</reference>
<proteinExistence type="predicted"/>
<evidence type="ECO:0000313" key="2">
    <source>
        <dbReference type="Proteomes" id="UP000053647"/>
    </source>
</evidence>
<dbReference type="Proteomes" id="UP000053647">
    <property type="component" value="Unassembled WGS sequence"/>
</dbReference>
<accession>A0A0C9TJF5</accession>